<dbReference type="SUPFAM" id="SSF56935">
    <property type="entry name" value="Porins"/>
    <property type="match status" value="1"/>
</dbReference>
<reference evidence="3" key="1">
    <citation type="submission" date="2016-11" db="EMBL/GenBank/DDBJ databases">
        <authorList>
            <person name="Varghese N."/>
            <person name="Submissions S."/>
        </authorList>
    </citation>
    <scope>NUCLEOTIDE SEQUENCE [LARGE SCALE GENOMIC DNA]</scope>
    <source>
        <strain evidence="3">DSM 24787</strain>
    </source>
</reference>
<organism evidence="2 3">
    <name type="scientific">Chitinophaga niabensis</name>
    <dbReference type="NCBI Taxonomy" id="536979"/>
    <lineage>
        <taxon>Bacteria</taxon>
        <taxon>Pseudomonadati</taxon>
        <taxon>Bacteroidota</taxon>
        <taxon>Chitinophagia</taxon>
        <taxon>Chitinophagales</taxon>
        <taxon>Chitinophagaceae</taxon>
        <taxon>Chitinophaga</taxon>
    </lineage>
</organism>
<dbReference type="AlphaFoldDB" id="A0A1N6D5Y1"/>
<accession>A0A1N6D5Y1</accession>
<feature type="signal peptide" evidence="1">
    <location>
        <begin position="1"/>
        <end position="19"/>
    </location>
</feature>
<sequence length="802" mass="91420">MNRTSITLLFILTPFLLYAQSTHPVEPVISNDYLKLIASPGRQHDSSYSMRKSPLVIDSYFYPSMPVKKIRVVDGKLKITRNDAYRLALGGSLNAALEYKTINRLPALQEQYVQGRSVNGELVYRGPETNELLSYGPSLQPGAPAYHHPVFRTARLFSQAFNLQADLLKNNLLAWNFDLKLGQSKEQTFIRENENSSKSMAFTLGAMIKGMKISGSYNYLHTRFTNSNRNGFLNRVYQNALLTPVSFGDPYTSYSSLADNPNFLLRNSGNNYFQTQQNTGLIISKWHQKYEYKLTQSYENIQENSLEGYKPGTAYFPAGITFQRNKHDANYFLHANGLYRISHSSRLNSEIKGNYTLRDLRSAINTYHYQRTAQQATLSFATRYNTYDIETGIDAGNRIYLSNTLINHQYFSPSANIYAQLKGHLKLRANASYNQYYSELPVSQSLSYANLFQYSSAQAMQYFPLKEVNGYDKMRPVTNREWTGVLSLTFKHLFISGEVFLRDVQDEMFPVYENNAIVLKNIADHRKTGIDLSLQLFETGIFNRRFSTTNRLSFYAYNDKVTQVADGYNFSPIAGFSNVRKALVKGEVLGAIVGNTYERDANQQLIIGPDGFPLVNDRLSVIGNPIPDLVIKMSHDLHWKQLTFGIDWEWKKGGDVWNGTQAALDYYGRSDANRHVKGYVFPGVTTDGHVNTMPVDFYNPALPVEQNRWVRYGESGVAEAYIQKGDHLRINNLQLSWHLHFKHIKSPQKITLSTYISNLLLWTAYKGVDPNQVLYDQTNAGGLDFFNLPATKTYGFNVSLQF</sequence>
<proteinExistence type="predicted"/>
<dbReference type="OrthoDB" id="9768177at2"/>
<gene>
    <name evidence="2" type="ORF">SAMN04488055_0315</name>
</gene>
<dbReference type="EMBL" id="FSRA01000001">
    <property type="protein sequence ID" value="SIN66117.1"/>
    <property type="molecule type" value="Genomic_DNA"/>
</dbReference>
<keyword evidence="1" id="KW-0732">Signal</keyword>
<evidence type="ECO:0008006" key="4">
    <source>
        <dbReference type="Google" id="ProtNLM"/>
    </source>
</evidence>
<evidence type="ECO:0000313" key="3">
    <source>
        <dbReference type="Proteomes" id="UP000185003"/>
    </source>
</evidence>
<name>A0A1N6D5Y1_9BACT</name>
<dbReference type="Proteomes" id="UP000185003">
    <property type="component" value="Unassembled WGS sequence"/>
</dbReference>
<evidence type="ECO:0000313" key="2">
    <source>
        <dbReference type="EMBL" id="SIN66117.1"/>
    </source>
</evidence>
<evidence type="ECO:0000256" key="1">
    <source>
        <dbReference type="SAM" id="SignalP"/>
    </source>
</evidence>
<keyword evidence="3" id="KW-1185">Reference proteome</keyword>
<feature type="chain" id="PRO_5013223968" description="TonB-linked outer membrane protein, SusC/RagA family" evidence="1">
    <location>
        <begin position="20"/>
        <end position="802"/>
    </location>
</feature>
<dbReference type="RefSeq" id="WP_143197299.1">
    <property type="nucleotide sequence ID" value="NZ_FSRA01000001.1"/>
</dbReference>
<dbReference type="STRING" id="536979.SAMN04488055_0315"/>
<protein>
    <recommendedName>
        <fullName evidence="4">TonB-linked outer membrane protein, SusC/RagA family</fullName>
    </recommendedName>
</protein>